<accession>A0A9D1KKY0</accession>
<sequence>MLLHPWCPLPDGGLRIAESYRGEDVWMGPYCGTEAHGGLDINHPAGTPLWTPFPIDSHEMFDRVGQDANNNRWRGVHTWPNGATWVLQSHHLIRLLVPEGEPIPAGTHYAESAGALPGVVEHSHFVFRVQDEDKLIALDPWLLFWQMYEDRRLTRADHSPW</sequence>
<reference evidence="1" key="1">
    <citation type="submission" date="2020-10" db="EMBL/GenBank/DDBJ databases">
        <authorList>
            <person name="Gilroy R."/>
        </authorList>
    </citation>
    <scope>NUCLEOTIDE SEQUENCE</scope>
    <source>
        <strain evidence="1">ChiGjej1B1-24693</strain>
    </source>
</reference>
<reference evidence="1" key="2">
    <citation type="journal article" date="2021" name="PeerJ">
        <title>Extensive microbial diversity within the chicken gut microbiome revealed by metagenomics and culture.</title>
        <authorList>
            <person name="Gilroy R."/>
            <person name="Ravi A."/>
            <person name="Getino M."/>
            <person name="Pursley I."/>
            <person name="Horton D.L."/>
            <person name="Alikhan N.F."/>
            <person name="Baker D."/>
            <person name="Gharbi K."/>
            <person name="Hall N."/>
            <person name="Watson M."/>
            <person name="Adriaenssens E.M."/>
            <person name="Foster-Nyarko E."/>
            <person name="Jarju S."/>
            <person name="Secka A."/>
            <person name="Antonio M."/>
            <person name="Oren A."/>
            <person name="Chaudhuri R.R."/>
            <person name="La Ragione R."/>
            <person name="Hildebrand F."/>
            <person name="Pallen M.J."/>
        </authorList>
    </citation>
    <scope>NUCLEOTIDE SEQUENCE</scope>
    <source>
        <strain evidence="1">ChiGjej1B1-24693</strain>
    </source>
</reference>
<organism evidence="1 2">
    <name type="scientific">Candidatus Avipropionibacterium avicola</name>
    <dbReference type="NCBI Taxonomy" id="2840701"/>
    <lineage>
        <taxon>Bacteria</taxon>
        <taxon>Bacillati</taxon>
        <taxon>Actinomycetota</taxon>
        <taxon>Actinomycetes</taxon>
        <taxon>Propionibacteriales</taxon>
        <taxon>Propionibacteriaceae</taxon>
        <taxon>Propionibacteriaceae incertae sedis</taxon>
        <taxon>Candidatus Avipropionibacterium</taxon>
    </lineage>
</organism>
<protein>
    <submittedName>
        <fullName evidence="1">Uncharacterized protein</fullName>
    </submittedName>
</protein>
<dbReference type="AlphaFoldDB" id="A0A9D1KKY0"/>
<proteinExistence type="predicted"/>
<dbReference type="EMBL" id="DVLP01000013">
    <property type="protein sequence ID" value="HIT74025.1"/>
    <property type="molecule type" value="Genomic_DNA"/>
</dbReference>
<gene>
    <name evidence="1" type="ORF">IAA98_00390</name>
</gene>
<dbReference type="Proteomes" id="UP000886842">
    <property type="component" value="Unassembled WGS sequence"/>
</dbReference>
<comment type="caution">
    <text evidence="1">The sequence shown here is derived from an EMBL/GenBank/DDBJ whole genome shotgun (WGS) entry which is preliminary data.</text>
</comment>
<evidence type="ECO:0000313" key="1">
    <source>
        <dbReference type="EMBL" id="HIT74025.1"/>
    </source>
</evidence>
<evidence type="ECO:0000313" key="2">
    <source>
        <dbReference type="Proteomes" id="UP000886842"/>
    </source>
</evidence>
<name>A0A9D1KKY0_9ACTN</name>